<name>A0A1L7WRJ2_9HELO</name>
<feature type="region of interest" description="Disordered" evidence="1">
    <location>
        <begin position="96"/>
        <end position="157"/>
    </location>
</feature>
<reference evidence="2 3" key="1">
    <citation type="submission" date="2016-03" db="EMBL/GenBank/DDBJ databases">
        <authorList>
            <person name="Ploux O."/>
        </authorList>
    </citation>
    <scope>NUCLEOTIDE SEQUENCE [LARGE SCALE GENOMIC DNA]</scope>
    <source>
        <strain evidence="2 3">UAMH 11012</strain>
    </source>
</reference>
<dbReference type="AlphaFoldDB" id="A0A1L7WRJ2"/>
<evidence type="ECO:0000313" key="3">
    <source>
        <dbReference type="Proteomes" id="UP000184330"/>
    </source>
</evidence>
<proteinExistence type="predicted"/>
<keyword evidence="3" id="KW-1185">Reference proteome</keyword>
<organism evidence="2 3">
    <name type="scientific">Phialocephala subalpina</name>
    <dbReference type="NCBI Taxonomy" id="576137"/>
    <lineage>
        <taxon>Eukaryota</taxon>
        <taxon>Fungi</taxon>
        <taxon>Dikarya</taxon>
        <taxon>Ascomycota</taxon>
        <taxon>Pezizomycotina</taxon>
        <taxon>Leotiomycetes</taxon>
        <taxon>Helotiales</taxon>
        <taxon>Mollisiaceae</taxon>
        <taxon>Phialocephala</taxon>
        <taxon>Phialocephala fortinii species complex</taxon>
    </lineage>
</organism>
<protein>
    <submittedName>
        <fullName evidence="2">Uncharacterized protein</fullName>
    </submittedName>
</protein>
<gene>
    <name evidence="2" type="ORF">PAC_05275</name>
</gene>
<evidence type="ECO:0000313" key="2">
    <source>
        <dbReference type="EMBL" id="CZR55388.1"/>
    </source>
</evidence>
<sequence>MFANHNSEGTAFSNFVDTEDAVFGSLFGEEEPITTNAPPTTTIPAQPAIKYPELSLMGIPAEIRLQIFGHLADLPTGTFCLDDLRPKPKRNILYSAPASASTFSEQTSRSTTNAQTSSGSEIPSEYTSDQSTSRTTIETDKEEACAATGVAFSSPTS</sequence>
<dbReference type="EMBL" id="FJOG01000006">
    <property type="protein sequence ID" value="CZR55388.1"/>
    <property type="molecule type" value="Genomic_DNA"/>
</dbReference>
<feature type="compositionally biased region" description="Polar residues" evidence="1">
    <location>
        <begin position="98"/>
        <end position="136"/>
    </location>
</feature>
<accession>A0A1L7WRJ2</accession>
<evidence type="ECO:0000256" key="1">
    <source>
        <dbReference type="SAM" id="MobiDB-lite"/>
    </source>
</evidence>
<dbReference type="Proteomes" id="UP000184330">
    <property type="component" value="Unassembled WGS sequence"/>
</dbReference>